<dbReference type="AlphaFoldDB" id="A0A8J5TW84"/>
<reference evidence="1" key="1">
    <citation type="submission" date="2021-04" db="EMBL/GenBank/DDBJ databases">
        <title>First draft genome resource for Brassicaceae pathogens Fusarium oxysporum f. sp. raphani and Fusarium oxysporum f. sp. rapae.</title>
        <authorList>
            <person name="Asai S."/>
        </authorList>
    </citation>
    <scope>NUCLEOTIDE SEQUENCE</scope>
    <source>
        <strain evidence="1">Tf1208</strain>
    </source>
</reference>
<dbReference type="Proteomes" id="UP000694050">
    <property type="component" value="Unassembled WGS sequence"/>
</dbReference>
<gene>
    <name evidence="1" type="ORF">Forpe1208_v006739</name>
</gene>
<name>A0A8J5TW84_FUSOX</name>
<comment type="caution">
    <text evidence="1">The sequence shown here is derived from an EMBL/GenBank/DDBJ whole genome shotgun (WGS) entry which is preliminary data.</text>
</comment>
<evidence type="ECO:0000313" key="2">
    <source>
        <dbReference type="Proteomes" id="UP000694050"/>
    </source>
</evidence>
<organism evidence="1 2">
    <name type="scientific">Fusarium oxysporum f. sp. rapae</name>
    <dbReference type="NCBI Taxonomy" id="485398"/>
    <lineage>
        <taxon>Eukaryota</taxon>
        <taxon>Fungi</taxon>
        <taxon>Dikarya</taxon>
        <taxon>Ascomycota</taxon>
        <taxon>Pezizomycotina</taxon>
        <taxon>Sordariomycetes</taxon>
        <taxon>Hypocreomycetidae</taxon>
        <taxon>Hypocreales</taxon>
        <taxon>Nectriaceae</taxon>
        <taxon>Fusarium</taxon>
        <taxon>Fusarium oxysporum species complex</taxon>
    </lineage>
</organism>
<sequence>MNLDSLPQNKMCIIFLPPVDCTGPKKITEKAKESFWPRLASDIEKNNVKFKDLAPECGICREDTTVLPFDHQIQNDQGETHRE</sequence>
<accession>A0A8J5TW84</accession>
<proteinExistence type="predicted"/>
<protein>
    <submittedName>
        <fullName evidence="1">Uncharacterized protein</fullName>
    </submittedName>
</protein>
<evidence type="ECO:0000313" key="1">
    <source>
        <dbReference type="EMBL" id="KAG7416044.1"/>
    </source>
</evidence>
<dbReference type="EMBL" id="JAELUQ010000004">
    <property type="protein sequence ID" value="KAG7416044.1"/>
    <property type="molecule type" value="Genomic_DNA"/>
</dbReference>